<keyword evidence="3" id="KW-1185">Reference proteome</keyword>
<keyword evidence="2" id="KW-0456">Lyase</keyword>
<dbReference type="PANTHER" id="PTHR42964:SF1">
    <property type="entry name" value="POLYKETIDE BIOSYNTHESIS ENOYL-COA HYDRATASE PKSH-RELATED"/>
    <property type="match status" value="1"/>
</dbReference>
<evidence type="ECO:0000313" key="2">
    <source>
        <dbReference type="EMBL" id="RKN46938.1"/>
    </source>
</evidence>
<evidence type="ECO:0000256" key="1">
    <source>
        <dbReference type="ARBA" id="ARBA00005254"/>
    </source>
</evidence>
<accession>A0A3A9ZF18</accession>
<sequence>MSGEVLVRHETLPEGTVVHLTLAHPERRNALTFAMYEQLAAACEAADAPGVRAVVLRGAGGRAFAAGTDIREFTAFATGEADGGADGLAYEARVGRVLDRLLAVRAPVLGLVEGPAVGGGLALAAACDLVLATPDATFGAPIARTLGNCLPARVVARLQRRMGAGRAMAMLLTAELLDAESARAAGLVHRVVPREEFEERAAALLRRLCGSAPLTLAALKETDRRLEAAAAAVDTDDLLRACYGSRDFHEAVRAFLDHRTHSWEGR</sequence>
<dbReference type="GO" id="GO:0008300">
    <property type="term" value="P:isoprenoid catabolic process"/>
    <property type="evidence" value="ECO:0007669"/>
    <property type="project" value="TreeGrafter"/>
</dbReference>
<proteinExistence type="inferred from homology"/>
<dbReference type="Pfam" id="PF00378">
    <property type="entry name" value="ECH_1"/>
    <property type="match status" value="1"/>
</dbReference>
<reference evidence="2 3" key="1">
    <citation type="journal article" date="2014" name="Int. J. Syst. Evol. Microbiol.">
        <title>Streptomyces hoynatensis sp. nov., isolated from deep marine sediment.</title>
        <authorList>
            <person name="Veyisoglu A."/>
            <person name="Sahin N."/>
        </authorList>
    </citation>
    <scope>NUCLEOTIDE SEQUENCE [LARGE SCALE GENOMIC DNA]</scope>
    <source>
        <strain evidence="2 3">KCTC 29097</strain>
    </source>
</reference>
<dbReference type="EMBL" id="RBAL01000001">
    <property type="protein sequence ID" value="RKN46938.1"/>
    <property type="molecule type" value="Genomic_DNA"/>
</dbReference>
<dbReference type="AlphaFoldDB" id="A0A3A9ZF18"/>
<dbReference type="InterPro" id="IPR001753">
    <property type="entry name" value="Enoyl-CoA_hydra/iso"/>
</dbReference>
<dbReference type="RefSeq" id="WP_120674607.1">
    <property type="nucleotide sequence ID" value="NZ_RBAL01000001.1"/>
</dbReference>
<dbReference type="SUPFAM" id="SSF52096">
    <property type="entry name" value="ClpP/crotonase"/>
    <property type="match status" value="1"/>
</dbReference>
<dbReference type="InterPro" id="IPR051683">
    <property type="entry name" value="Enoyl-CoA_Hydratase/Isomerase"/>
</dbReference>
<dbReference type="Gene3D" id="3.90.226.10">
    <property type="entry name" value="2-enoyl-CoA Hydratase, Chain A, domain 1"/>
    <property type="match status" value="1"/>
</dbReference>
<dbReference type="PANTHER" id="PTHR42964">
    <property type="entry name" value="ENOYL-COA HYDRATASE"/>
    <property type="match status" value="1"/>
</dbReference>
<comment type="similarity">
    <text evidence="1">Belongs to the enoyl-CoA hydratase/isomerase family.</text>
</comment>
<protein>
    <submittedName>
        <fullName evidence="2">Enoyl-CoA hydratase</fullName>
        <ecNumber evidence="2">4.2.1.17</ecNumber>
    </submittedName>
</protein>
<dbReference type="OrthoDB" id="4608673at2"/>
<dbReference type="InterPro" id="IPR029045">
    <property type="entry name" value="ClpP/crotonase-like_dom_sf"/>
</dbReference>
<dbReference type="CDD" id="cd06558">
    <property type="entry name" value="crotonase-like"/>
    <property type="match status" value="1"/>
</dbReference>
<dbReference type="NCBIfam" id="NF004796">
    <property type="entry name" value="PRK06144.1"/>
    <property type="match status" value="1"/>
</dbReference>
<evidence type="ECO:0000313" key="3">
    <source>
        <dbReference type="Proteomes" id="UP000272474"/>
    </source>
</evidence>
<organism evidence="2 3">
    <name type="scientific">Streptomyces hoynatensis</name>
    <dbReference type="NCBI Taxonomy" id="1141874"/>
    <lineage>
        <taxon>Bacteria</taxon>
        <taxon>Bacillati</taxon>
        <taxon>Actinomycetota</taxon>
        <taxon>Actinomycetes</taxon>
        <taxon>Kitasatosporales</taxon>
        <taxon>Streptomycetaceae</taxon>
        <taxon>Streptomyces</taxon>
    </lineage>
</organism>
<dbReference type="GO" id="GO:0004300">
    <property type="term" value="F:enoyl-CoA hydratase activity"/>
    <property type="evidence" value="ECO:0007669"/>
    <property type="project" value="UniProtKB-EC"/>
</dbReference>
<name>A0A3A9ZF18_9ACTN</name>
<dbReference type="Proteomes" id="UP000272474">
    <property type="component" value="Unassembled WGS sequence"/>
</dbReference>
<comment type="caution">
    <text evidence="2">The sequence shown here is derived from an EMBL/GenBank/DDBJ whole genome shotgun (WGS) entry which is preliminary data.</text>
</comment>
<dbReference type="EC" id="4.2.1.17" evidence="2"/>
<gene>
    <name evidence="2" type="ORF">D7294_01690</name>
</gene>